<dbReference type="PRINTS" id="PR00598">
    <property type="entry name" value="HTHMARR"/>
</dbReference>
<evidence type="ECO:0000313" key="2">
    <source>
        <dbReference type="EMBL" id="MEE2060374.1"/>
    </source>
</evidence>
<reference evidence="2 3" key="1">
    <citation type="submission" date="2023-07" db="EMBL/GenBank/DDBJ databases">
        <authorList>
            <person name="Girao M."/>
            <person name="Carvalho M.F."/>
        </authorList>
    </citation>
    <scope>NUCLEOTIDE SEQUENCE [LARGE SCALE GENOMIC DNA]</scope>
    <source>
        <strain evidence="2 3">YIM65754</strain>
    </source>
</reference>
<dbReference type="InterPro" id="IPR036388">
    <property type="entry name" value="WH-like_DNA-bd_sf"/>
</dbReference>
<dbReference type="InterPro" id="IPR052526">
    <property type="entry name" value="HTH-type_Bedaq_tolerance"/>
</dbReference>
<gene>
    <name evidence="2" type="ORF">Q7514_22895</name>
</gene>
<dbReference type="RefSeq" id="WP_330135561.1">
    <property type="nucleotide sequence ID" value="NZ_JAUTXY010000012.1"/>
</dbReference>
<dbReference type="PROSITE" id="PS50995">
    <property type="entry name" value="HTH_MARR_2"/>
    <property type="match status" value="1"/>
</dbReference>
<dbReference type="Gene3D" id="1.10.10.10">
    <property type="entry name" value="Winged helix-like DNA-binding domain superfamily/Winged helix DNA-binding domain"/>
    <property type="match status" value="1"/>
</dbReference>
<dbReference type="SUPFAM" id="SSF46785">
    <property type="entry name" value="Winged helix' DNA-binding domain"/>
    <property type="match status" value="1"/>
</dbReference>
<protein>
    <submittedName>
        <fullName evidence="2">MarR family transcriptional regulator</fullName>
    </submittedName>
</protein>
<feature type="domain" description="HTH marR-type" evidence="1">
    <location>
        <begin position="15"/>
        <end position="143"/>
    </location>
</feature>
<dbReference type="EMBL" id="JAUTXY010000012">
    <property type="protein sequence ID" value="MEE2060374.1"/>
    <property type="molecule type" value="Genomic_DNA"/>
</dbReference>
<dbReference type="PANTHER" id="PTHR39515">
    <property type="entry name" value="CONSERVED PROTEIN"/>
    <property type="match status" value="1"/>
</dbReference>
<name>A0ABU7LGI8_9NOCA</name>
<organism evidence="2 3">
    <name type="scientific">Rhodococcus artemisiae</name>
    <dbReference type="NCBI Taxonomy" id="714159"/>
    <lineage>
        <taxon>Bacteria</taxon>
        <taxon>Bacillati</taxon>
        <taxon>Actinomycetota</taxon>
        <taxon>Actinomycetes</taxon>
        <taxon>Mycobacteriales</taxon>
        <taxon>Nocardiaceae</taxon>
        <taxon>Rhodococcus</taxon>
    </lineage>
</organism>
<dbReference type="InterPro" id="IPR036390">
    <property type="entry name" value="WH_DNA-bd_sf"/>
</dbReference>
<evidence type="ECO:0000313" key="3">
    <source>
        <dbReference type="Proteomes" id="UP001336020"/>
    </source>
</evidence>
<dbReference type="PANTHER" id="PTHR39515:SF2">
    <property type="entry name" value="HTH-TYPE TRANSCRIPTIONAL REGULATOR RV0880"/>
    <property type="match status" value="1"/>
</dbReference>
<comment type="caution">
    <text evidence="2">The sequence shown here is derived from an EMBL/GenBank/DDBJ whole genome shotgun (WGS) entry which is preliminary data.</text>
</comment>
<dbReference type="InterPro" id="IPR000835">
    <property type="entry name" value="HTH_MarR-typ"/>
</dbReference>
<sequence length="150" mass="16397">MQKRASDVTHRLETGDDLVLAVEQLVRFVRSRSTAGDLSSSASSALSRLVREGPQSITALAHAEHASQPNMTQLVTRLEKSGLVRRAPDSTDGRRVLVETTDLGRDVIGQRRAQRSEALQELLDQMSEAERDAVQVALPALAQAIRDSSR</sequence>
<dbReference type="Pfam" id="PF01047">
    <property type="entry name" value="MarR"/>
    <property type="match status" value="1"/>
</dbReference>
<evidence type="ECO:0000259" key="1">
    <source>
        <dbReference type="PROSITE" id="PS50995"/>
    </source>
</evidence>
<dbReference type="SMART" id="SM00347">
    <property type="entry name" value="HTH_MARR"/>
    <property type="match status" value="1"/>
</dbReference>
<dbReference type="Proteomes" id="UP001336020">
    <property type="component" value="Unassembled WGS sequence"/>
</dbReference>
<proteinExistence type="predicted"/>
<keyword evidence="3" id="KW-1185">Reference proteome</keyword>
<accession>A0ABU7LGI8</accession>